<feature type="compositionally biased region" description="Basic and acidic residues" evidence="8">
    <location>
        <begin position="398"/>
        <end position="408"/>
    </location>
</feature>
<keyword evidence="11" id="KW-1185">Reference proteome</keyword>
<sequence>MARLARVMGWPLAVVTFLDVVFVRAFHGDITNDFKPVHAAAAAFLHHRPVYSEDLSMVDPHYLYGPGATLLLSPLGLLPQSSAREVFVLANALAIIAATHLLLNLFGYTIRSVITPLCYAAVFASETVVNTLTFGNINGFTFLAEMAFLWLLLRRRDLTAGIVLGLTITVKPILAPLLLIAAARRQWHTIAAAIAVPVAITALAWPISVDPLTYLRHTLPYSLQARDYFNSSIAGTGLYYGIPPLMTLAVRVLLAVIVAISLWLLYRYYSHEEVLFVCTAAGVLMTAEFTLSTLGQQYYSMFIFPLLMTIVVPGSVVRNWPAWVAVFGFTTYDKWLLDHWPDKGRDLEYLRITLGWTLLLIVVFCVLTDRYLSTRRREHQFLTDKTPHQPAMIPYPEEPSRRRVDHAPIRHPGPTSPSIRRRSPGDIPTTAGN</sequence>
<organism evidence="10 11">
    <name type="scientific">Nocardia africana</name>
    <dbReference type="NCBI Taxonomy" id="134964"/>
    <lineage>
        <taxon>Bacteria</taxon>
        <taxon>Bacillati</taxon>
        <taxon>Actinomycetota</taxon>
        <taxon>Actinomycetes</taxon>
        <taxon>Mycobacteriales</taxon>
        <taxon>Nocardiaceae</taxon>
        <taxon>Nocardia</taxon>
    </lineage>
</organism>
<dbReference type="EC" id="2.4.-.-" evidence="10"/>
<protein>
    <submittedName>
        <fullName evidence="10">Glycosyltransferase family 87 protein</fullName>
        <ecNumber evidence="10">2.4.-.-</ecNumber>
    </submittedName>
</protein>
<evidence type="ECO:0000256" key="1">
    <source>
        <dbReference type="ARBA" id="ARBA00004651"/>
    </source>
</evidence>
<name>A0ABW6NCF3_9NOCA</name>
<comment type="subcellular location">
    <subcellularLocation>
        <location evidence="1">Cell membrane</location>
        <topology evidence="1">Multi-pass membrane protein</topology>
    </subcellularLocation>
</comment>
<reference evidence="10 11" key="1">
    <citation type="submission" date="2024-10" db="EMBL/GenBank/DDBJ databases">
        <title>The Natural Products Discovery Center: Release of the First 8490 Sequenced Strains for Exploring Actinobacteria Biosynthetic Diversity.</title>
        <authorList>
            <person name="Kalkreuter E."/>
            <person name="Kautsar S.A."/>
            <person name="Yang D."/>
            <person name="Bader C.D."/>
            <person name="Teijaro C.N."/>
            <person name="Fluegel L."/>
            <person name="Davis C.M."/>
            <person name="Simpson J.R."/>
            <person name="Lauterbach L."/>
            <person name="Steele A.D."/>
            <person name="Gui C."/>
            <person name="Meng S."/>
            <person name="Li G."/>
            <person name="Viehrig K."/>
            <person name="Ye F."/>
            <person name="Su P."/>
            <person name="Kiefer A.F."/>
            <person name="Nichols A."/>
            <person name="Cepeda A.J."/>
            <person name="Yan W."/>
            <person name="Fan B."/>
            <person name="Jiang Y."/>
            <person name="Adhikari A."/>
            <person name="Zheng C.-J."/>
            <person name="Schuster L."/>
            <person name="Cowan T.M."/>
            <person name="Smanski M.J."/>
            <person name="Chevrette M.G."/>
            <person name="De Carvalho L.P.S."/>
            <person name="Shen B."/>
        </authorList>
    </citation>
    <scope>NUCLEOTIDE SEQUENCE [LARGE SCALE GENOMIC DNA]</scope>
    <source>
        <strain evidence="10 11">NPDC004550</strain>
    </source>
</reference>
<comment type="caution">
    <text evidence="10">The sequence shown here is derived from an EMBL/GenBank/DDBJ whole genome shotgun (WGS) entry which is preliminary data.</text>
</comment>
<evidence type="ECO:0000313" key="10">
    <source>
        <dbReference type="EMBL" id="MFF0452816.1"/>
    </source>
</evidence>
<feature type="transmembrane region" description="Helical" evidence="9">
    <location>
        <begin position="349"/>
        <end position="367"/>
    </location>
</feature>
<feature type="region of interest" description="Disordered" evidence="8">
    <location>
        <begin position="386"/>
        <end position="433"/>
    </location>
</feature>
<dbReference type="Proteomes" id="UP001601521">
    <property type="component" value="Unassembled WGS sequence"/>
</dbReference>
<evidence type="ECO:0000256" key="4">
    <source>
        <dbReference type="ARBA" id="ARBA00022692"/>
    </source>
</evidence>
<evidence type="ECO:0000256" key="6">
    <source>
        <dbReference type="ARBA" id="ARBA00023136"/>
    </source>
</evidence>
<keyword evidence="10" id="KW-0328">Glycosyltransferase</keyword>
<evidence type="ECO:0000256" key="8">
    <source>
        <dbReference type="SAM" id="MobiDB-lite"/>
    </source>
</evidence>
<keyword evidence="3 10" id="KW-0808">Transferase</keyword>
<feature type="transmembrane region" description="Helical" evidence="9">
    <location>
        <begin position="86"/>
        <end position="108"/>
    </location>
</feature>
<feature type="transmembrane region" description="Helical" evidence="9">
    <location>
        <begin position="274"/>
        <end position="294"/>
    </location>
</feature>
<dbReference type="Pfam" id="PF09594">
    <property type="entry name" value="GT87"/>
    <property type="match status" value="1"/>
</dbReference>
<dbReference type="GO" id="GO:0016757">
    <property type="term" value="F:glycosyltransferase activity"/>
    <property type="evidence" value="ECO:0007669"/>
    <property type="project" value="UniProtKB-KW"/>
</dbReference>
<dbReference type="InterPro" id="IPR018584">
    <property type="entry name" value="GT87"/>
</dbReference>
<evidence type="ECO:0000256" key="3">
    <source>
        <dbReference type="ARBA" id="ARBA00022679"/>
    </source>
</evidence>
<comment type="similarity">
    <text evidence="7">Belongs to the glycosyltransferase 87 family.</text>
</comment>
<keyword evidence="5 9" id="KW-1133">Transmembrane helix</keyword>
<proteinExistence type="inferred from homology"/>
<accession>A0ABW6NCF3</accession>
<evidence type="ECO:0000256" key="2">
    <source>
        <dbReference type="ARBA" id="ARBA00022475"/>
    </source>
</evidence>
<feature type="transmembrane region" description="Helical" evidence="9">
    <location>
        <begin position="248"/>
        <end position="268"/>
    </location>
</feature>
<gene>
    <name evidence="10" type="ORF">ACFYTH_05530</name>
</gene>
<feature type="transmembrane region" description="Helical" evidence="9">
    <location>
        <begin position="128"/>
        <end position="153"/>
    </location>
</feature>
<keyword evidence="6 9" id="KW-0472">Membrane</keyword>
<feature type="transmembrane region" description="Helical" evidence="9">
    <location>
        <begin position="160"/>
        <end position="181"/>
    </location>
</feature>
<feature type="transmembrane region" description="Helical" evidence="9">
    <location>
        <begin position="187"/>
        <end position="207"/>
    </location>
</feature>
<keyword evidence="2" id="KW-1003">Cell membrane</keyword>
<dbReference type="EMBL" id="JBIALX010000002">
    <property type="protein sequence ID" value="MFF0452816.1"/>
    <property type="molecule type" value="Genomic_DNA"/>
</dbReference>
<feature type="transmembrane region" description="Helical" evidence="9">
    <location>
        <begin position="7"/>
        <end position="26"/>
    </location>
</feature>
<dbReference type="RefSeq" id="WP_387249512.1">
    <property type="nucleotide sequence ID" value="NZ_JBIALX010000002.1"/>
</dbReference>
<keyword evidence="4 9" id="KW-0812">Transmembrane</keyword>
<evidence type="ECO:0000256" key="9">
    <source>
        <dbReference type="SAM" id="Phobius"/>
    </source>
</evidence>
<evidence type="ECO:0000313" key="11">
    <source>
        <dbReference type="Proteomes" id="UP001601521"/>
    </source>
</evidence>
<evidence type="ECO:0000256" key="5">
    <source>
        <dbReference type="ARBA" id="ARBA00022989"/>
    </source>
</evidence>
<evidence type="ECO:0000256" key="7">
    <source>
        <dbReference type="ARBA" id="ARBA00024033"/>
    </source>
</evidence>